<reference evidence="3 4" key="1">
    <citation type="journal article" date="2007" name="Science">
        <title>The Chlamydomonas genome reveals the evolution of key animal and plant functions.</title>
        <authorList>
            <person name="Merchant S.S."/>
            <person name="Prochnik S.E."/>
            <person name="Vallon O."/>
            <person name="Harris E.H."/>
            <person name="Karpowicz S.J."/>
            <person name="Witman G.B."/>
            <person name="Terry A."/>
            <person name="Salamov A."/>
            <person name="Fritz-Laylin L.K."/>
            <person name="Marechal-Drouard L."/>
            <person name="Marshall W.F."/>
            <person name="Qu L.H."/>
            <person name="Nelson D.R."/>
            <person name="Sanderfoot A.A."/>
            <person name="Spalding M.H."/>
            <person name="Kapitonov V.V."/>
            <person name="Ren Q."/>
            <person name="Ferris P."/>
            <person name="Lindquist E."/>
            <person name="Shapiro H."/>
            <person name="Lucas S.M."/>
            <person name="Grimwood J."/>
            <person name="Schmutz J."/>
            <person name="Cardol P."/>
            <person name="Cerutti H."/>
            <person name="Chanfreau G."/>
            <person name="Chen C.L."/>
            <person name="Cognat V."/>
            <person name="Croft M.T."/>
            <person name="Dent R."/>
            <person name="Dutcher S."/>
            <person name="Fernandez E."/>
            <person name="Fukuzawa H."/>
            <person name="Gonzalez-Ballester D."/>
            <person name="Gonzalez-Halphen D."/>
            <person name="Hallmann A."/>
            <person name="Hanikenne M."/>
            <person name="Hippler M."/>
            <person name="Inwood W."/>
            <person name="Jabbari K."/>
            <person name="Kalanon M."/>
            <person name="Kuras R."/>
            <person name="Lefebvre P.A."/>
            <person name="Lemaire S.D."/>
            <person name="Lobanov A.V."/>
            <person name="Lohr M."/>
            <person name="Manuell A."/>
            <person name="Meier I."/>
            <person name="Mets L."/>
            <person name="Mittag M."/>
            <person name="Mittelmeier T."/>
            <person name="Moroney J.V."/>
            <person name="Moseley J."/>
            <person name="Napoli C."/>
            <person name="Nedelcu A.M."/>
            <person name="Niyogi K."/>
            <person name="Novoselov S.V."/>
            <person name="Paulsen I.T."/>
            <person name="Pazour G."/>
            <person name="Purton S."/>
            <person name="Ral J.P."/>
            <person name="Riano-Pachon D.M."/>
            <person name="Riekhof W."/>
            <person name="Rymarquis L."/>
            <person name="Schroda M."/>
            <person name="Stern D."/>
            <person name="Umen J."/>
            <person name="Willows R."/>
            <person name="Wilson N."/>
            <person name="Zimmer S.L."/>
            <person name="Allmer J."/>
            <person name="Balk J."/>
            <person name="Bisova K."/>
            <person name="Chen C.J."/>
            <person name="Elias M."/>
            <person name="Gendler K."/>
            <person name="Hauser C."/>
            <person name="Lamb M.R."/>
            <person name="Ledford H."/>
            <person name="Long J.C."/>
            <person name="Minagawa J."/>
            <person name="Page M.D."/>
            <person name="Pan J."/>
            <person name="Pootakham W."/>
            <person name="Roje S."/>
            <person name="Rose A."/>
            <person name="Stahlberg E."/>
            <person name="Terauchi A.M."/>
            <person name="Yang P."/>
            <person name="Ball S."/>
            <person name="Bowler C."/>
            <person name="Dieckmann C.L."/>
            <person name="Gladyshev V.N."/>
            <person name="Green P."/>
            <person name="Jorgensen R."/>
            <person name="Mayfield S."/>
            <person name="Mueller-Roeber B."/>
            <person name="Rajamani S."/>
            <person name="Sayre R.T."/>
            <person name="Brokstein P."/>
            <person name="Dubchak I."/>
            <person name="Goodstein D."/>
            <person name="Hornick L."/>
            <person name="Huang Y.W."/>
            <person name="Jhaveri J."/>
            <person name="Luo Y."/>
            <person name="Martinez D."/>
            <person name="Ngau W.C."/>
            <person name="Otillar B."/>
            <person name="Poliakov A."/>
            <person name="Porter A."/>
            <person name="Szajkowski L."/>
            <person name="Werner G."/>
            <person name="Zhou K."/>
            <person name="Grigoriev I.V."/>
            <person name="Rokhsar D.S."/>
            <person name="Grossman A.R."/>
        </authorList>
    </citation>
    <scope>NUCLEOTIDE SEQUENCE [LARGE SCALE GENOMIC DNA]</scope>
    <source>
        <strain evidence="4">CC-503</strain>
    </source>
</reference>
<dbReference type="AlphaFoldDB" id="A0A2K3DMS6"/>
<evidence type="ECO:0000259" key="2">
    <source>
        <dbReference type="Pfam" id="PF07707"/>
    </source>
</evidence>
<feature type="compositionally biased region" description="Low complexity" evidence="1">
    <location>
        <begin position="148"/>
        <end position="167"/>
    </location>
</feature>
<name>A0A2K3DMS6_CHLRE</name>
<feature type="region of interest" description="Disordered" evidence="1">
    <location>
        <begin position="46"/>
        <end position="94"/>
    </location>
</feature>
<feature type="compositionally biased region" description="Low complexity" evidence="1">
    <location>
        <begin position="60"/>
        <end position="73"/>
    </location>
</feature>
<evidence type="ECO:0000313" key="4">
    <source>
        <dbReference type="Proteomes" id="UP000006906"/>
    </source>
</evidence>
<dbReference type="KEGG" id="cre:CHLRE_06g262601v5"/>
<dbReference type="RefSeq" id="XP_042923521.1">
    <property type="nucleotide sequence ID" value="XM_043062815.1"/>
</dbReference>
<feature type="compositionally biased region" description="Low complexity" evidence="1">
    <location>
        <begin position="487"/>
        <end position="505"/>
    </location>
</feature>
<accession>A0A2K3DMS6</accession>
<dbReference type="Pfam" id="PF07707">
    <property type="entry name" value="BACK"/>
    <property type="match status" value="1"/>
</dbReference>
<dbReference type="InterPro" id="IPR011333">
    <property type="entry name" value="SKP1/BTB/POZ_sf"/>
</dbReference>
<dbReference type="EMBL" id="CM008967">
    <property type="protein sequence ID" value="PNW81839.1"/>
    <property type="molecule type" value="Genomic_DNA"/>
</dbReference>
<dbReference type="GeneID" id="5722010"/>
<evidence type="ECO:0000256" key="1">
    <source>
        <dbReference type="SAM" id="MobiDB-lite"/>
    </source>
</evidence>
<dbReference type="InParanoid" id="A0A2K3DMS6"/>
<dbReference type="InterPro" id="IPR045890">
    <property type="entry name" value="POB1-like"/>
</dbReference>
<dbReference type="Gene3D" id="3.30.710.10">
    <property type="entry name" value="Potassium Channel Kv1.1, Chain A"/>
    <property type="match status" value="1"/>
</dbReference>
<feature type="domain" description="BACK" evidence="2">
    <location>
        <begin position="401"/>
        <end position="464"/>
    </location>
</feature>
<dbReference type="Proteomes" id="UP000006906">
    <property type="component" value="Chromosome 6"/>
</dbReference>
<feature type="compositionally biased region" description="Low complexity" evidence="1">
    <location>
        <begin position="175"/>
        <end position="188"/>
    </location>
</feature>
<dbReference type="PANTHER" id="PTHR46336">
    <property type="entry name" value="OS02G0260700 PROTEIN"/>
    <property type="match status" value="1"/>
</dbReference>
<evidence type="ECO:0000313" key="3">
    <source>
        <dbReference type="EMBL" id="PNW81839.1"/>
    </source>
</evidence>
<organism evidence="3 4">
    <name type="scientific">Chlamydomonas reinhardtii</name>
    <name type="common">Chlamydomonas smithii</name>
    <dbReference type="NCBI Taxonomy" id="3055"/>
    <lineage>
        <taxon>Eukaryota</taxon>
        <taxon>Viridiplantae</taxon>
        <taxon>Chlorophyta</taxon>
        <taxon>core chlorophytes</taxon>
        <taxon>Chlorophyceae</taxon>
        <taxon>CS clade</taxon>
        <taxon>Chlamydomonadales</taxon>
        <taxon>Chlamydomonadaceae</taxon>
        <taxon>Chlamydomonas</taxon>
    </lineage>
</organism>
<proteinExistence type="predicted"/>
<sequence length="819" mass="83971">MAATGTPPPAAAGCNPRVAAGLPGLFGRPELADCCVVFVLEQPTPASAHRPASPRRHQQASAAAAAAVAGPAATSCQRKAGAEDAPPRSAGHQPLTLPAHSVVLSLASERFAAQLSRWAPGTTSSASSHVIGATRTGGSVHSSGVGNTASKTWTSSAAATSHTATPQNPQPQHPQPQQQQQQQQQQLGLPPPRPPQRLLPELRVPLGSEAELPAARAAIRFAYTGQIEPGCSLREALELRLVADYLQVEGCAEACLAAVRRLLQLPGQQAEGDAAKQGEPAAVAAAAAAATAAAVAVAAATPPLLPRQLAVQAFLGQARAPAGLADSAGSTQPDRFAAAASGSAGAAATPPPVLALYGCAALWPDPEQDAAFAALLAEVRRQLVAHFGDALAVLNTEVLYEQMLSLPAVGLEALLESDEFGTDSESSVLLMLAEWMEVNHARADEAARRRLCGHVRLLHCSRAYQCWILPALAARHERSRSHNSCHTTAASPSPSPNSPTAAEPSLNRPPDDGWFPITTEDATCLNTYASATEAERKALTSGGTLGMCQPMRRWPPAWLSTPPRRQCLPDSGGRAFAFSAGLQQLEEAFGGIKPGAVGELYPRVCGTPCGCVKAQGLVWGPELQCAPALVGSAAAPAAGCFVFTQVPDVFRGLLLQPAPGAGGGCSSNSSGCGCSSSAGSGGHKLVNTGATAFPRLRVSVYGAGGEVRVVSCNEQEYAPFGTGRGQPRCLPLRDAATEAELLGWRGNSSSNSSGAQQLLGSSSSTVGGSSRAALRVITAGSSNGGSSSRRSTVAVQWGAYLCDGKLTGSITLLRPPRSS</sequence>
<gene>
    <name evidence="3" type="ORF">CHLRE_06g262601v5</name>
</gene>
<feature type="region of interest" description="Disordered" evidence="1">
    <location>
        <begin position="745"/>
        <end position="767"/>
    </location>
</feature>
<dbReference type="InterPro" id="IPR011705">
    <property type="entry name" value="BACK"/>
</dbReference>
<feature type="compositionally biased region" description="Polar residues" evidence="1">
    <location>
        <begin position="136"/>
        <end position="147"/>
    </location>
</feature>
<keyword evidence="4" id="KW-1185">Reference proteome</keyword>
<feature type="region of interest" description="Disordered" evidence="1">
    <location>
        <begin position="119"/>
        <end position="199"/>
    </location>
</feature>
<protein>
    <recommendedName>
        <fullName evidence="2">BACK domain-containing protein</fullName>
    </recommendedName>
</protein>
<dbReference type="PANTHER" id="PTHR46336:SF3">
    <property type="entry name" value="BTB_POZ DOMAIN-CONTAINING PROTEIN POB1"/>
    <property type="match status" value="1"/>
</dbReference>
<feature type="region of interest" description="Disordered" evidence="1">
    <location>
        <begin position="480"/>
        <end position="513"/>
    </location>
</feature>
<dbReference type="Gramene" id="PNW81839">
    <property type="protein sequence ID" value="PNW81839"/>
    <property type="gene ID" value="CHLRE_06g262601v5"/>
</dbReference>
<dbReference type="OrthoDB" id="546755at2759"/>
<feature type="compositionally biased region" description="Low complexity" evidence="1">
    <location>
        <begin position="747"/>
        <end position="767"/>
    </location>
</feature>